<evidence type="ECO:0000313" key="2">
    <source>
        <dbReference type="Proteomes" id="UP001595839"/>
    </source>
</evidence>
<organism evidence="1 2">
    <name type="scientific">Streptomyces vulcanius</name>
    <dbReference type="NCBI Taxonomy" id="1441876"/>
    <lineage>
        <taxon>Bacteria</taxon>
        <taxon>Bacillati</taxon>
        <taxon>Actinomycetota</taxon>
        <taxon>Actinomycetes</taxon>
        <taxon>Kitasatosporales</taxon>
        <taxon>Streptomycetaceae</taxon>
        <taxon>Streptomyces</taxon>
    </lineage>
</organism>
<accession>A0ABV9AF36</accession>
<comment type="caution">
    <text evidence="1">The sequence shown here is derived from an EMBL/GenBank/DDBJ whole genome shotgun (WGS) entry which is preliminary data.</text>
</comment>
<proteinExistence type="predicted"/>
<sequence>MSERAARETMSWEDARRLLKEKPGAVVSSLSWEQAGKCVFRARAYVPVPEAARPTDLLEGEQESIPALWFRDLEGRVGPYLGSAFGDERDDWVEGLSTGKPDAA</sequence>
<name>A0ABV9AF36_9ACTN</name>
<keyword evidence="2" id="KW-1185">Reference proteome</keyword>
<dbReference type="RefSeq" id="WP_381167858.1">
    <property type="nucleotide sequence ID" value="NZ_JBHSFK010000002.1"/>
</dbReference>
<evidence type="ECO:0000313" key="1">
    <source>
        <dbReference type="EMBL" id="MFC4498487.1"/>
    </source>
</evidence>
<reference evidence="2" key="1">
    <citation type="journal article" date="2019" name="Int. J. Syst. Evol. Microbiol.">
        <title>The Global Catalogue of Microorganisms (GCM) 10K type strain sequencing project: providing services to taxonomists for standard genome sequencing and annotation.</title>
        <authorList>
            <consortium name="The Broad Institute Genomics Platform"/>
            <consortium name="The Broad Institute Genome Sequencing Center for Infectious Disease"/>
            <person name="Wu L."/>
            <person name="Ma J."/>
        </authorList>
    </citation>
    <scope>NUCLEOTIDE SEQUENCE [LARGE SCALE GENOMIC DNA]</scope>
    <source>
        <strain evidence="2">CGMCC 4.7177</strain>
    </source>
</reference>
<gene>
    <name evidence="1" type="ORF">ACFPIH_02940</name>
</gene>
<dbReference type="EMBL" id="JBHSFK010000002">
    <property type="protein sequence ID" value="MFC4498487.1"/>
    <property type="molecule type" value="Genomic_DNA"/>
</dbReference>
<dbReference type="Proteomes" id="UP001595839">
    <property type="component" value="Unassembled WGS sequence"/>
</dbReference>
<protein>
    <submittedName>
        <fullName evidence="1">Uncharacterized protein</fullName>
    </submittedName>
</protein>